<dbReference type="OrthoDB" id="60033at2759"/>
<dbReference type="PANTHER" id="PTHR10015">
    <property type="entry name" value="HEAT SHOCK TRANSCRIPTION FACTOR"/>
    <property type="match status" value="1"/>
</dbReference>
<sequence>MSEEGVVDRASKGSGIKCESPDTIPIENGVDSEMSGNVSAASVASGANPAVPSNQTSIVDDGVSPTETAAAAASSKQTSQKIKSEAADDDTPKTFPQILMEILCNDEENDTISWLPHGRSFIIYKKKKFGNQILPKYFKATKFTSFTRKLNRWGFTRVTRGPEMGSYFHKLFLRDDPQLCLRMSSHSSNKFQEPNAILPSPMSPAGVPFMSYGMIPNMLPPGMTQVDVAQQNQIINQQLQQLQWQQYQLQQYQQQQQVQQHNHANGPPPASGAPPGTTGQTPMQHQQQQQPPPLQPSGMAAVWGPPMNPAMIPNLAMAPMSQGRQLQQPRQLQQQQHGGPPQNLGNPVAGSHGAGSGTNS</sequence>
<reference evidence="5" key="2">
    <citation type="submission" date="2021-04" db="EMBL/GenBank/DDBJ databases">
        <authorList>
            <person name="Podell S."/>
        </authorList>
    </citation>
    <scope>NUCLEOTIDE SEQUENCE</scope>
    <source>
        <strain evidence="5">Hildebrandi</strain>
    </source>
</reference>
<evidence type="ECO:0000256" key="1">
    <source>
        <dbReference type="ARBA" id="ARBA00023125"/>
    </source>
</evidence>
<organism evidence="5 6">
    <name type="scientific">Nitzschia inconspicua</name>
    <dbReference type="NCBI Taxonomy" id="303405"/>
    <lineage>
        <taxon>Eukaryota</taxon>
        <taxon>Sar</taxon>
        <taxon>Stramenopiles</taxon>
        <taxon>Ochrophyta</taxon>
        <taxon>Bacillariophyta</taxon>
        <taxon>Bacillariophyceae</taxon>
        <taxon>Bacillariophycidae</taxon>
        <taxon>Bacillariales</taxon>
        <taxon>Bacillariaceae</taxon>
        <taxon>Nitzschia</taxon>
    </lineage>
</organism>
<feature type="domain" description="HSF-type DNA-binding" evidence="4">
    <location>
        <begin position="91"/>
        <end position="186"/>
    </location>
</feature>
<name>A0A9K3KHS1_9STRA</name>
<protein>
    <submittedName>
        <fullName evidence="5">HSF-type DNA-binding protein</fullName>
    </submittedName>
</protein>
<dbReference type="Proteomes" id="UP000693970">
    <property type="component" value="Unassembled WGS sequence"/>
</dbReference>
<dbReference type="GO" id="GO:0043565">
    <property type="term" value="F:sequence-specific DNA binding"/>
    <property type="evidence" value="ECO:0007669"/>
    <property type="project" value="InterPro"/>
</dbReference>
<feature type="compositionally biased region" description="Low complexity" evidence="3">
    <location>
        <begin position="68"/>
        <end position="81"/>
    </location>
</feature>
<reference evidence="5" key="1">
    <citation type="journal article" date="2021" name="Sci. Rep.">
        <title>Diploid genomic architecture of Nitzschia inconspicua, an elite biomass production diatom.</title>
        <authorList>
            <person name="Oliver A."/>
            <person name="Podell S."/>
            <person name="Pinowska A."/>
            <person name="Traller J.C."/>
            <person name="Smith S.R."/>
            <person name="McClure R."/>
            <person name="Beliaev A."/>
            <person name="Bohutskyi P."/>
            <person name="Hill E.A."/>
            <person name="Rabines A."/>
            <person name="Zheng H."/>
            <person name="Allen L.Z."/>
            <person name="Kuo A."/>
            <person name="Grigoriev I.V."/>
            <person name="Allen A.E."/>
            <person name="Hazlebeck D."/>
            <person name="Allen E.E."/>
        </authorList>
    </citation>
    <scope>NUCLEOTIDE SEQUENCE</scope>
    <source>
        <strain evidence="5">Hildebrandi</strain>
    </source>
</reference>
<dbReference type="SMART" id="SM00415">
    <property type="entry name" value="HSF"/>
    <property type="match status" value="1"/>
</dbReference>
<dbReference type="GO" id="GO:0003700">
    <property type="term" value="F:DNA-binding transcription factor activity"/>
    <property type="evidence" value="ECO:0007669"/>
    <property type="project" value="InterPro"/>
</dbReference>
<dbReference type="FunFam" id="1.10.10.10:FF:000479">
    <property type="entry name" value="Predicted protein"/>
    <property type="match status" value="1"/>
</dbReference>
<comment type="similarity">
    <text evidence="2">Belongs to the HSF family.</text>
</comment>
<feature type="compositionally biased region" description="Low complexity" evidence="3">
    <location>
        <begin position="322"/>
        <end position="347"/>
    </location>
</feature>
<comment type="caution">
    <text evidence="5">The sequence shown here is derived from an EMBL/GenBank/DDBJ whole genome shotgun (WGS) entry which is preliminary data.</text>
</comment>
<dbReference type="AlphaFoldDB" id="A0A9K3KHS1"/>
<dbReference type="InterPro" id="IPR000232">
    <property type="entry name" value="HSF_DNA-bd"/>
</dbReference>
<evidence type="ECO:0000313" key="5">
    <source>
        <dbReference type="EMBL" id="KAG7343410.1"/>
    </source>
</evidence>
<feature type="region of interest" description="Disordered" evidence="3">
    <location>
        <begin position="1"/>
        <end position="92"/>
    </location>
</feature>
<feature type="compositionally biased region" description="Low complexity" evidence="3">
    <location>
        <begin position="273"/>
        <end position="289"/>
    </location>
</feature>
<feature type="compositionally biased region" description="Low complexity" evidence="3">
    <location>
        <begin position="35"/>
        <end position="53"/>
    </location>
</feature>
<proteinExistence type="inferred from homology"/>
<evidence type="ECO:0000256" key="2">
    <source>
        <dbReference type="RuleBase" id="RU004020"/>
    </source>
</evidence>
<dbReference type="Pfam" id="PF00447">
    <property type="entry name" value="HSF_DNA-bind"/>
    <property type="match status" value="1"/>
</dbReference>
<evidence type="ECO:0000313" key="6">
    <source>
        <dbReference type="Proteomes" id="UP000693970"/>
    </source>
</evidence>
<keyword evidence="1 5" id="KW-0238">DNA-binding</keyword>
<dbReference type="EMBL" id="JAGRRH010000024">
    <property type="protein sequence ID" value="KAG7343410.1"/>
    <property type="molecule type" value="Genomic_DNA"/>
</dbReference>
<gene>
    <name evidence="5" type="ORF">IV203_021355</name>
</gene>
<dbReference type="PANTHER" id="PTHR10015:SF206">
    <property type="entry name" value="HSF-TYPE DNA-BINDING DOMAIN-CONTAINING PROTEIN"/>
    <property type="match status" value="1"/>
</dbReference>
<keyword evidence="6" id="KW-1185">Reference proteome</keyword>
<feature type="compositionally biased region" description="Basic and acidic residues" evidence="3">
    <location>
        <begin position="1"/>
        <end position="11"/>
    </location>
</feature>
<evidence type="ECO:0000259" key="4">
    <source>
        <dbReference type="SMART" id="SM00415"/>
    </source>
</evidence>
<feature type="compositionally biased region" description="Basic and acidic residues" evidence="3">
    <location>
        <begin position="82"/>
        <end position="92"/>
    </location>
</feature>
<feature type="region of interest" description="Disordered" evidence="3">
    <location>
        <begin position="255"/>
        <end position="360"/>
    </location>
</feature>
<evidence type="ECO:0000256" key="3">
    <source>
        <dbReference type="SAM" id="MobiDB-lite"/>
    </source>
</evidence>
<accession>A0A9K3KHS1</accession>